<feature type="compositionally biased region" description="Polar residues" evidence="10">
    <location>
        <begin position="125"/>
        <end position="136"/>
    </location>
</feature>
<comment type="catalytic activity">
    <reaction evidence="8">
        <text>ATP + H2O = ADP + phosphate + H(+)</text>
        <dbReference type="Rhea" id="RHEA:13065"/>
        <dbReference type="ChEBI" id="CHEBI:15377"/>
        <dbReference type="ChEBI" id="CHEBI:15378"/>
        <dbReference type="ChEBI" id="CHEBI:30616"/>
        <dbReference type="ChEBI" id="CHEBI:43474"/>
        <dbReference type="ChEBI" id="CHEBI:456216"/>
        <dbReference type="EC" id="3.6.4.13"/>
    </reaction>
</comment>
<keyword evidence="6" id="KW-0508">mRNA splicing</keyword>
<evidence type="ECO:0000256" key="5">
    <source>
        <dbReference type="ARBA" id="ARBA00022840"/>
    </source>
</evidence>
<evidence type="ECO:0000256" key="8">
    <source>
        <dbReference type="ARBA" id="ARBA00047984"/>
    </source>
</evidence>
<dbReference type="SUPFAM" id="SSF52540">
    <property type="entry name" value="P-loop containing nucleoside triphosphate hydrolases"/>
    <property type="match status" value="2"/>
</dbReference>
<dbReference type="InterPro" id="IPR011545">
    <property type="entry name" value="DEAD/DEAH_box_helicase_dom"/>
</dbReference>
<feature type="compositionally biased region" description="Basic and acidic residues" evidence="10">
    <location>
        <begin position="696"/>
        <end position="729"/>
    </location>
</feature>
<feature type="region of interest" description="Disordered" evidence="10">
    <location>
        <begin position="695"/>
        <end position="739"/>
    </location>
</feature>
<feature type="domain" description="DEAD-box RNA helicase Q" evidence="13">
    <location>
        <begin position="266"/>
        <end position="295"/>
    </location>
</feature>
<keyword evidence="2" id="KW-0547">Nucleotide-binding</keyword>
<evidence type="ECO:0000259" key="11">
    <source>
        <dbReference type="PROSITE" id="PS51192"/>
    </source>
</evidence>
<dbReference type="AlphaFoldDB" id="A0A7H9AXZ3"/>
<evidence type="ECO:0000313" key="14">
    <source>
        <dbReference type="EMBL" id="QLG71116.1"/>
    </source>
</evidence>
<comment type="similarity">
    <text evidence="7">Belongs to the DEAD box helicase family. DDX46/PRP5 subfamily.</text>
</comment>
<keyword evidence="6" id="KW-0507">mRNA processing</keyword>
<dbReference type="Pfam" id="PF00271">
    <property type="entry name" value="Helicase_C"/>
    <property type="match status" value="1"/>
</dbReference>
<dbReference type="GO" id="GO:0008380">
    <property type="term" value="P:RNA splicing"/>
    <property type="evidence" value="ECO:0007669"/>
    <property type="project" value="UniProtKB-KW"/>
</dbReference>
<dbReference type="GO" id="GO:0003724">
    <property type="term" value="F:RNA helicase activity"/>
    <property type="evidence" value="ECO:0007669"/>
    <property type="project" value="UniProtKB-EC"/>
</dbReference>
<feature type="domain" description="Helicase C-terminal" evidence="12">
    <location>
        <begin position="517"/>
        <end position="672"/>
    </location>
</feature>
<dbReference type="EC" id="3.6.4.13" evidence="1"/>
<keyword evidence="5" id="KW-0067">ATP-binding</keyword>
<dbReference type="InterPro" id="IPR000629">
    <property type="entry name" value="RNA-helicase_DEAD-box_CS"/>
</dbReference>
<dbReference type="Gene3D" id="3.40.50.300">
    <property type="entry name" value="P-loop containing nucleotide triphosphate hydrolases"/>
    <property type="match status" value="2"/>
</dbReference>
<dbReference type="SMART" id="SM00490">
    <property type="entry name" value="HELICc"/>
    <property type="match status" value="1"/>
</dbReference>
<keyword evidence="4" id="KW-0347">Helicase</keyword>
<evidence type="ECO:0000256" key="9">
    <source>
        <dbReference type="PROSITE-ProRule" id="PRU00552"/>
    </source>
</evidence>
<dbReference type="InterPro" id="IPR001650">
    <property type="entry name" value="Helicase_C-like"/>
</dbReference>
<proteinExistence type="inferred from homology"/>
<feature type="compositionally biased region" description="Basic residues" evidence="10">
    <location>
        <begin position="86"/>
        <end position="97"/>
    </location>
</feature>
<keyword evidence="3" id="KW-0378">Hydrolase</keyword>
<feature type="compositionally biased region" description="Basic and acidic residues" evidence="10">
    <location>
        <begin position="140"/>
        <end position="152"/>
    </location>
</feature>
<organism evidence="14 15">
    <name type="scientific">Zygotorulaspora mrakii</name>
    <name type="common">Zygosaccharomyces mrakii</name>
    <dbReference type="NCBI Taxonomy" id="42260"/>
    <lineage>
        <taxon>Eukaryota</taxon>
        <taxon>Fungi</taxon>
        <taxon>Dikarya</taxon>
        <taxon>Ascomycota</taxon>
        <taxon>Saccharomycotina</taxon>
        <taxon>Saccharomycetes</taxon>
        <taxon>Saccharomycetales</taxon>
        <taxon>Saccharomycetaceae</taxon>
        <taxon>Zygotorulaspora</taxon>
    </lineage>
</organism>
<dbReference type="InterPro" id="IPR014014">
    <property type="entry name" value="RNA_helicase_DEAD_Q_motif"/>
</dbReference>
<gene>
    <name evidence="14" type="ORF">HG535_0B01540</name>
</gene>
<dbReference type="GO" id="GO:0003676">
    <property type="term" value="F:nucleic acid binding"/>
    <property type="evidence" value="ECO:0007669"/>
    <property type="project" value="InterPro"/>
</dbReference>
<dbReference type="OrthoDB" id="196131at2759"/>
<dbReference type="PROSITE" id="PS51192">
    <property type="entry name" value="HELICASE_ATP_BIND_1"/>
    <property type="match status" value="1"/>
</dbReference>
<dbReference type="CDD" id="cd18787">
    <property type="entry name" value="SF2_C_DEAD"/>
    <property type="match status" value="1"/>
</dbReference>
<feature type="domain" description="Helicase ATP-binding" evidence="11">
    <location>
        <begin position="298"/>
        <end position="478"/>
    </location>
</feature>
<evidence type="ECO:0000256" key="10">
    <source>
        <dbReference type="SAM" id="MobiDB-lite"/>
    </source>
</evidence>
<keyword evidence="15" id="KW-1185">Reference proteome</keyword>
<dbReference type="PROSITE" id="PS51195">
    <property type="entry name" value="Q_MOTIF"/>
    <property type="match status" value="1"/>
</dbReference>
<feature type="compositionally biased region" description="Basic and acidic residues" evidence="10">
    <location>
        <begin position="8"/>
        <end position="20"/>
    </location>
</feature>
<dbReference type="PROSITE" id="PS00039">
    <property type="entry name" value="DEAD_ATP_HELICASE"/>
    <property type="match status" value="1"/>
</dbReference>
<protein>
    <recommendedName>
        <fullName evidence="1">RNA helicase</fullName>
        <ecNumber evidence="1">3.6.4.13</ecNumber>
    </recommendedName>
</protein>
<sequence length="856" mass="97395">MLPVSPHDANKAEILQERQKRLAKWKQKKAHSDEQSKTKQENLTNSENTNHDRQAERRQKLQEWKDKRRKRNEESSDKQSPQPREQKKRKSSMKGKTKNNDSANVFDASDDEEFVSTKVELFVPKTSSSKDGSNAVLSHGKRETTKNDKDPLDEYMQGIHSIKGTSTNNRIGYLFDEEDNDTGVEDMAFERTDTNEDTRYAKIAKMKLKKQVLSIKYTSEDLEPFRKNFYVQPEEFDSMSESEIEEIRLSMGNIKVKGNQCPVPVSRWSQLGLSSDVMNLITQDFDYGSPTPIQSQAIPAIMSGRDVIGISKTGSGKTISYLLPLIRQIKAQRPLSRDETGPLGLILAPTRELALQINEEVQKFIRGDDSVSSICCTGGSELKHQINVLRRGIEIIVATPGRFIDLLTLNSGKLINTKRITFVVMDEADRLFDLGFEPQITQIMKTIRSDKQCVLFSATFPNKLRSFALRVLRSPLTVTVTSNSLVNENVKQKFEIVDGEEKKFLKLLKILNESIKTEDEEEEELKEDDEPKDEKIIIFVSSQQICDILFKKLECEGYHLFSIHAGKPYQERLKNLENFRSTKNSILICTEVLSRGLNVPEVSLVIIFNAVKTFAQYVHTTGRTARGTNKGVAITLLLENELAASFILSKALRTSELEEHDEHQVRALKDMSAAFTSGIKEGRYKVSSGFGGKGLDNLESKREEKQMEQKKRFEGGNASSHEDGHRQSNQEDDNNTTHIKVPKIEYTVIKNSNTDGTITYSARVNVNDLPQLVRWEVTKNTTLMLVKRETGCSITNKGRYYPEGKLPESPRDEPKLYLLLESKEEKDIRLSIDILEQKVKEGVRKVSNNFIKDTKY</sequence>
<dbReference type="GO" id="GO:0016787">
    <property type="term" value="F:hydrolase activity"/>
    <property type="evidence" value="ECO:0007669"/>
    <property type="project" value="UniProtKB-KW"/>
</dbReference>
<dbReference type="Pfam" id="PF00270">
    <property type="entry name" value="DEAD"/>
    <property type="match status" value="1"/>
</dbReference>
<dbReference type="SMART" id="SM00487">
    <property type="entry name" value="DEXDc"/>
    <property type="match status" value="1"/>
</dbReference>
<evidence type="ECO:0000313" key="15">
    <source>
        <dbReference type="Proteomes" id="UP000509704"/>
    </source>
</evidence>
<dbReference type="InterPro" id="IPR027417">
    <property type="entry name" value="P-loop_NTPase"/>
</dbReference>
<feature type="compositionally biased region" description="Basic and acidic residues" evidence="10">
    <location>
        <begin position="30"/>
        <end position="40"/>
    </location>
</feature>
<dbReference type="EMBL" id="CP058605">
    <property type="protein sequence ID" value="QLG71116.1"/>
    <property type="molecule type" value="Genomic_DNA"/>
</dbReference>
<dbReference type="PROSITE" id="PS51194">
    <property type="entry name" value="HELICASE_CTER"/>
    <property type="match status" value="1"/>
</dbReference>
<evidence type="ECO:0000256" key="7">
    <source>
        <dbReference type="ARBA" id="ARBA00038511"/>
    </source>
</evidence>
<reference evidence="14 15" key="1">
    <citation type="submission" date="2020-07" db="EMBL/GenBank/DDBJ databases">
        <title>The yeast mating-type switching endonuclease HO is a domesticated member of an unorthodox homing genetic element family.</title>
        <authorList>
            <person name="Coughlan A.Y."/>
            <person name="Lombardi L."/>
            <person name="Braun-Galleani S."/>
            <person name="Martos A.R."/>
            <person name="Galeote V."/>
            <person name="Bigey F."/>
            <person name="Dequin S."/>
            <person name="Byrne K.P."/>
            <person name="Wolfe K.H."/>
        </authorList>
    </citation>
    <scope>NUCLEOTIDE SEQUENCE [LARGE SCALE GENOMIC DNA]</scope>
    <source>
        <strain evidence="14 15">NRRL Y-6702</strain>
    </source>
</reference>
<accession>A0A7H9AXZ3</accession>
<evidence type="ECO:0000256" key="1">
    <source>
        <dbReference type="ARBA" id="ARBA00012552"/>
    </source>
</evidence>
<dbReference type="Pfam" id="PF23469">
    <property type="entry name" value="KH_12"/>
    <property type="match status" value="1"/>
</dbReference>
<dbReference type="Proteomes" id="UP000509704">
    <property type="component" value="Chromosome 2"/>
</dbReference>
<name>A0A7H9AXZ3_ZYGMR</name>
<evidence type="ECO:0000256" key="3">
    <source>
        <dbReference type="ARBA" id="ARBA00022801"/>
    </source>
</evidence>
<dbReference type="InterPro" id="IPR056149">
    <property type="entry name" value="PRP5/DDX46/KHDC4_KH"/>
</dbReference>
<evidence type="ECO:0000259" key="13">
    <source>
        <dbReference type="PROSITE" id="PS51195"/>
    </source>
</evidence>
<dbReference type="RefSeq" id="XP_037142844.1">
    <property type="nucleotide sequence ID" value="XM_037286949.1"/>
</dbReference>
<feature type="compositionally biased region" description="Basic and acidic residues" evidence="10">
    <location>
        <begin position="49"/>
        <end position="77"/>
    </location>
</feature>
<dbReference type="InterPro" id="IPR014001">
    <property type="entry name" value="Helicase_ATP-bd"/>
</dbReference>
<feature type="region of interest" description="Disordered" evidence="10">
    <location>
        <begin position="1"/>
        <end position="152"/>
    </location>
</feature>
<dbReference type="PANTHER" id="PTHR47958">
    <property type="entry name" value="ATP-DEPENDENT RNA HELICASE DBP3"/>
    <property type="match status" value="1"/>
</dbReference>
<evidence type="ECO:0000256" key="4">
    <source>
        <dbReference type="ARBA" id="ARBA00022806"/>
    </source>
</evidence>
<dbReference type="GO" id="GO:0005524">
    <property type="term" value="F:ATP binding"/>
    <property type="evidence" value="ECO:0007669"/>
    <property type="project" value="UniProtKB-KW"/>
</dbReference>
<evidence type="ECO:0000256" key="6">
    <source>
        <dbReference type="ARBA" id="ARBA00023187"/>
    </source>
</evidence>
<feature type="short sequence motif" description="Q motif" evidence="9">
    <location>
        <begin position="266"/>
        <end position="295"/>
    </location>
</feature>
<dbReference type="KEGG" id="zmk:HG535_0B01540"/>
<evidence type="ECO:0000256" key="2">
    <source>
        <dbReference type="ARBA" id="ARBA00022741"/>
    </source>
</evidence>
<dbReference type="GeneID" id="59234777"/>
<evidence type="ECO:0000259" key="12">
    <source>
        <dbReference type="PROSITE" id="PS51194"/>
    </source>
</evidence>